<dbReference type="AlphaFoldDB" id="A0A328ATX9"/>
<dbReference type="InterPro" id="IPR011990">
    <property type="entry name" value="TPR-like_helical_dom_sf"/>
</dbReference>
<feature type="chain" id="PRO_5016326423" evidence="1">
    <location>
        <begin position="18"/>
        <end position="483"/>
    </location>
</feature>
<name>A0A328ATX9_9CAUL</name>
<gene>
    <name evidence="2" type="ORF">DJ018_09210</name>
</gene>
<keyword evidence="3" id="KW-1185">Reference proteome</keyword>
<keyword evidence="1" id="KW-0732">Signal</keyword>
<comment type="caution">
    <text evidence="2">The sequence shown here is derived from an EMBL/GenBank/DDBJ whole genome shotgun (WGS) entry which is preliminary data.</text>
</comment>
<accession>A0A328ATX9</accession>
<dbReference type="SUPFAM" id="SSF48452">
    <property type="entry name" value="TPR-like"/>
    <property type="match status" value="1"/>
</dbReference>
<evidence type="ECO:0000313" key="2">
    <source>
        <dbReference type="EMBL" id="RAK58067.1"/>
    </source>
</evidence>
<protein>
    <submittedName>
        <fullName evidence="2">Uncharacterized protein</fullName>
    </submittedName>
</protein>
<dbReference type="Proteomes" id="UP000249725">
    <property type="component" value="Unassembled WGS sequence"/>
</dbReference>
<proteinExistence type="predicted"/>
<evidence type="ECO:0000256" key="1">
    <source>
        <dbReference type="SAM" id="SignalP"/>
    </source>
</evidence>
<dbReference type="EMBL" id="QFYR01000001">
    <property type="protein sequence ID" value="RAK58067.1"/>
    <property type="molecule type" value="Genomic_DNA"/>
</dbReference>
<organism evidence="2 3">
    <name type="scientific">Phenylobacterium deserti</name>
    <dbReference type="NCBI Taxonomy" id="1914756"/>
    <lineage>
        <taxon>Bacteria</taxon>
        <taxon>Pseudomonadati</taxon>
        <taxon>Pseudomonadota</taxon>
        <taxon>Alphaproteobacteria</taxon>
        <taxon>Caulobacterales</taxon>
        <taxon>Caulobacteraceae</taxon>
        <taxon>Phenylobacterium</taxon>
    </lineage>
</organism>
<reference evidence="3" key="1">
    <citation type="submission" date="2018-05" db="EMBL/GenBank/DDBJ databases">
        <authorList>
            <person name="Li X."/>
        </authorList>
    </citation>
    <scope>NUCLEOTIDE SEQUENCE [LARGE SCALE GENOMIC DNA]</scope>
    <source>
        <strain evidence="3">YIM 73061</strain>
    </source>
</reference>
<evidence type="ECO:0000313" key="3">
    <source>
        <dbReference type="Proteomes" id="UP000249725"/>
    </source>
</evidence>
<feature type="signal peptide" evidence="1">
    <location>
        <begin position="1"/>
        <end position="17"/>
    </location>
</feature>
<sequence length="483" mass="51689">MAAAASGLLLCATAAHAQADRSFEAEATRVIQAVRTKGCDVAALKRLVGRRGFEQLTSAQQSTALTTLAMCDIDNGVEWSRKATAFPDASSLAWATRFVYAAAAARDRADALQSIERAASLADDGTFALLIDDVAVVFGFELADHPAEFQRYMAALMTAGWNSEQYGAADDLWILYSERLAAGGDASRAWGAAKRVVGATSLTKLSLDKRFDDFVAMDRKRYDVATATAASLQAHQAAFGSEPSAENLLALSTDLRALGRLDEALALISGWLARPNSTEDAEYNWVGNDKAMTLYALGRTDEAVTTMRVFAARPERGKPNVIQSVNLALLLNAAGRPQEALDALKPFGSAEGELSSYASIWVRAERACAYAQLGEAASLREQLAYTVAHEADDPTAAVKAQLCAGDTAAAVAIYARRLKDPDQRRAALFELSRFKPDQRAAFDLKLAARLDQVRADPALKAAVAAVGRTSELPLHGAALTEFY</sequence>